<name>A0A0C9UT96_SPHS4</name>
<dbReference type="HOGENOM" id="CLU_1161785_0_0_1"/>
<dbReference type="Proteomes" id="UP000054279">
    <property type="component" value="Unassembled WGS sequence"/>
</dbReference>
<keyword evidence="1" id="KW-0812">Transmembrane</keyword>
<proteinExistence type="predicted"/>
<feature type="transmembrane region" description="Helical" evidence="1">
    <location>
        <begin position="67"/>
        <end position="87"/>
    </location>
</feature>
<organism evidence="2 3">
    <name type="scientific">Sphaerobolus stellatus (strain SS14)</name>
    <dbReference type="NCBI Taxonomy" id="990650"/>
    <lineage>
        <taxon>Eukaryota</taxon>
        <taxon>Fungi</taxon>
        <taxon>Dikarya</taxon>
        <taxon>Basidiomycota</taxon>
        <taxon>Agaricomycotina</taxon>
        <taxon>Agaricomycetes</taxon>
        <taxon>Phallomycetidae</taxon>
        <taxon>Geastrales</taxon>
        <taxon>Sphaerobolaceae</taxon>
        <taxon>Sphaerobolus</taxon>
    </lineage>
</organism>
<keyword evidence="1" id="KW-1133">Transmembrane helix</keyword>
<evidence type="ECO:0000313" key="2">
    <source>
        <dbReference type="EMBL" id="KIJ38109.1"/>
    </source>
</evidence>
<dbReference type="EMBL" id="KN837163">
    <property type="protein sequence ID" value="KIJ38109.1"/>
    <property type="molecule type" value="Genomic_DNA"/>
</dbReference>
<evidence type="ECO:0000256" key="1">
    <source>
        <dbReference type="SAM" id="Phobius"/>
    </source>
</evidence>
<keyword evidence="1" id="KW-0472">Membrane</keyword>
<reference evidence="2 3" key="1">
    <citation type="submission" date="2014-06" db="EMBL/GenBank/DDBJ databases">
        <title>Evolutionary Origins and Diversification of the Mycorrhizal Mutualists.</title>
        <authorList>
            <consortium name="DOE Joint Genome Institute"/>
            <consortium name="Mycorrhizal Genomics Consortium"/>
            <person name="Kohler A."/>
            <person name="Kuo A."/>
            <person name="Nagy L.G."/>
            <person name="Floudas D."/>
            <person name="Copeland A."/>
            <person name="Barry K.W."/>
            <person name="Cichocki N."/>
            <person name="Veneault-Fourrey C."/>
            <person name="LaButti K."/>
            <person name="Lindquist E.A."/>
            <person name="Lipzen A."/>
            <person name="Lundell T."/>
            <person name="Morin E."/>
            <person name="Murat C."/>
            <person name="Riley R."/>
            <person name="Ohm R."/>
            <person name="Sun H."/>
            <person name="Tunlid A."/>
            <person name="Henrissat B."/>
            <person name="Grigoriev I.V."/>
            <person name="Hibbett D.S."/>
            <person name="Martin F."/>
        </authorList>
    </citation>
    <scope>NUCLEOTIDE SEQUENCE [LARGE SCALE GENOMIC DNA]</scope>
    <source>
        <strain evidence="2 3">SS14</strain>
    </source>
</reference>
<sequence>MLGITEELYVSYILAYLGITNLIHKKGQYLSTMAKGIYFLRSDAKSNTAFIETWQTRLFMVSSATHVLTAILLLFFISGITVHMLHFRYRRALQLTRRPGTLATAIAYTADSNLRNNLRSIVPEGRFNEYLTENHFKLDMKTARIMMEETDYDTDMQAISSARPQYIERGELVTKYQEDDLTARRIVMEESGCNVGLKEISPLNAQYIGRGESLTAYQEFEMAPIVSTFYFILTTHSVA</sequence>
<protein>
    <submittedName>
        <fullName evidence="2">Uncharacterized protein</fullName>
    </submittedName>
</protein>
<keyword evidence="3" id="KW-1185">Reference proteome</keyword>
<accession>A0A0C9UT96</accession>
<dbReference type="AlphaFoldDB" id="A0A0C9UT96"/>
<evidence type="ECO:0000313" key="3">
    <source>
        <dbReference type="Proteomes" id="UP000054279"/>
    </source>
</evidence>
<gene>
    <name evidence="2" type="ORF">M422DRAFT_177064</name>
</gene>
<dbReference type="OrthoDB" id="3248909at2759"/>